<evidence type="ECO:0000256" key="1">
    <source>
        <dbReference type="SAM" id="MobiDB-lite"/>
    </source>
</evidence>
<comment type="caution">
    <text evidence="2">The sequence shown here is derived from an EMBL/GenBank/DDBJ whole genome shotgun (WGS) entry which is preliminary data.</text>
</comment>
<name>A0A3L8PVX9_9GAMM</name>
<evidence type="ECO:0000313" key="3">
    <source>
        <dbReference type="Proteomes" id="UP000281474"/>
    </source>
</evidence>
<dbReference type="Proteomes" id="UP000281474">
    <property type="component" value="Unassembled WGS sequence"/>
</dbReference>
<feature type="compositionally biased region" description="Low complexity" evidence="1">
    <location>
        <begin position="254"/>
        <end position="288"/>
    </location>
</feature>
<keyword evidence="3" id="KW-1185">Reference proteome</keyword>
<reference evidence="2 3" key="1">
    <citation type="submission" date="2018-09" db="EMBL/GenBank/DDBJ databases">
        <title>Phylogeny of the Shewanellaceae, and recommendation for two new genera, Pseudoshewanella and Parashewanella.</title>
        <authorList>
            <person name="Wang G."/>
        </authorList>
    </citation>
    <scope>NUCLEOTIDE SEQUENCE [LARGE SCALE GENOMIC DNA]</scope>
    <source>
        <strain evidence="2 3">C51</strain>
    </source>
</reference>
<organism evidence="2 3">
    <name type="scientific">Parashewanella curva</name>
    <dbReference type="NCBI Taxonomy" id="2338552"/>
    <lineage>
        <taxon>Bacteria</taxon>
        <taxon>Pseudomonadati</taxon>
        <taxon>Pseudomonadota</taxon>
        <taxon>Gammaproteobacteria</taxon>
        <taxon>Alteromonadales</taxon>
        <taxon>Shewanellaceae</taxon>
        <taxon>Parashewanella</taxon>
    </lineage>
</organism>
<feature type="compositionally biased region" description="Polar residues" evidence="1">
    <location>
        <begin position="232"/>
        <end position="253"/>
    </location>
</feature>
<feature type="compositionally biased region" description="Polar residues" evidence="1">
    <location>
        <begin position="8"/>
        <end position="18"/>
    </location>
</feature>
<dbReference type="EMBL" id="QZEI01000064">
    <property type="protein sequence ID" value="RLV58578.1"/>
    <property type="molecule type" value="Genomic_DNA"/>
</dbReference>
<proteinExistence type="predicted"/>
<dbReference type="AlphaFoldDB" id="A0A3L8PVX9"/>
<feature type="compositionally biased region" description="Polar residues" evidence="1">
    <location>
        <begin position="94"/>
        <end position="164"/>
    </location>
</feature>
<feature type="non-terminal residue" evidence="2">
    <location>
        <position position="525"/>
    </location>
</feature>
<feature type="region of interest" description="Disordered" evidence="1">
    <location>
        <begin position="1"/>
        <end position="77"/>
    </location>
</feature>
<dbReference type="RefSeq" id="WP_416351550.1">
    <property type="nucleotide sequence ID" value="NZ_ML014813.1"/>
</dbReference>
<evidence type="ECO:0000313" key="2">
    <source>
        <dbReference type="EMBL" id="RLV58578.1"/>
    </source>
</evidence>
<protein>
    <submittedName>
        <fullName evidence="2">Uncharacterized protein</fullName>
    </submittedName>
</protein>
<feature type="compositionally biased region" description="Low complexity" evidence="1">
    <location>
        <begin position="212"/>
        <end position="226"/>
    </location>
</feature>
<feature type="compositionally biased region" description="Low complexity" evidence="1">
    <location>
        <begin position="175"/>
        <end position="184"/>
    </location>
</feature>
<sequence length="525" mass="57054">MAFPPTGAQETFPFQPQPESGEYQQPPAPEKSDMDNAIGGIEALNLQSQDPRGNPPPYEPQTPVITSTGAEYGIQHPPQTSVAHAQPVAQYFNPQTQNNYTPQAVSSESPYQATNAGMTPMQHQQQAFTQPPRTATAMGTSQQADYTHTGGALQQPQPVYTQAQARPPVGTPAGVPHQPISSQQPQPPVIRPPLQAHFPAQSYGVQQPPSNAATPYAPTHAPHGTAVRPQQPAFTQQPYGVAPQPSTQPTYAASQSPYPQQPQPLGSQPPHIAPQAPYSQQSQYPAPSQYGQQFQYAPVHSQYGMPQPQYPVAQPLLPPQPASGSINVAALRSRKSVQQPKKVTSVVNQQQIKERREAAHLTEVSSIIDTQVNTLDTKLQERDYANALPLSKMYLDLLASCQQLLVQQPQISAASNNTDIVDIHKNNFTVEFLALIYQRQQGLPLCDFVNHLSALLVSITALPQTKAKLLIMLAMQQVLHNATNQQTSPLIQQQNYLLNIVSQGLDTARKKVSTDGLLTGADESI</sequence>
<feature type="region of interest" description="Disordered" evidence="1">
    <location>
        <begin position="94"/>
        <end position="288"/>
    </location>
</feature>
<accession>A0A3L8PVX9</accession>
<gene>
    <name evidence="2" type="ORF">D5018_16490</name>
</gene>